<name>A0AAJ0DM98_9PEZI</name>
<keyword evidence="3" id="KW-1185">Reference proteome</keyword>
<dbReference type="Proteomes" id="UP001271007">
    <property type="component" value="Unassembled WGS sequence"/>
</dbReference>
<dbReference type="EMBL" id="JAWDJX010000018">
    <property type="protein sequence ID" value="KAK3052904.1"/>
    <property type="molecule type" value="Genomic_DNA"/>
</dbReference>
<gene>
    <name evidence="2" type="ORF">LTR09_005968</name>
</gene>
<proteinExistence type="predicted"/>
<protein>
    <submittedName>
        <fullName evidence="2">Uncharacterized protein</fullName>
    </submittedName>
</protein>
<dbReference type="AlphaFoldDB" id="A0AAJ0DM98"/>
<organism evidence="2 3">
    <name type="scientific">Extremus antarcticus</name>
    <dbReference type="NCBI Taxonomy" id="702011"/>
    <lineage>
        <taxon>Eukaryota</taxon>
        <taxon>Fungi</taxon>
        <taxon>Dikarya</taxon>
        <taxon>Ascomycota</taxon>
        <taxon>Pezizomycotina</taxon>
        <taxon>Dothideomycetes</taxon>
        <taxon>Dothideomycetidae</taxon>
        <taxon>Mycosphaerellales</taxon>
        <taxon>Extremaceae</taxon>
        <taxon>Extremus</taxon>
    </lineage>
</organism>
<feature type="compositionally biased region" description="Pro residues" evidence="1">
    <location>
        <begin position="55"/>
        <end position="70"/>
    </location>
</feature>
<evidence type="ECO:0000313" key="2">
    <source>
        <dbReference type="EMBL" id="KAK3052904.1"/>
    </source>
</evidence>
<accession>A0AAJ0DM98</accession>
<dbReference type="PROSITE" id="PS50096">
    <property type="entry name" value="IQ"/>
    <property type="match status" value="1"/>
</dbReference>
<feature type="region of interest" description="Disordered" evidence="1">
    <location>
        <begin position="50"/>
        <end position="77"/>
    </location>
</feature>
<reference evidence="2" key="1">
    <citation type="submission" date="2023-04" db="EMBL/GenBank/DDBJ databases">
        <title>Black Yeasts Isolated from many extreme environments.</title>
        <authorList>
            <person name="Coleine C."/>
            <person name="Stajich J.E."/>
            <person name="Selbmann L."/>
        </authorList>
    </citation>
    <scope>NUCLEOTIDE SEQUENCE</scope>
    <source>
        <strain evidence="2">CCFEE 5312</strain>
    </source>
</reference>
<evidence type="ECO:0000313" key="3">
    <source>
        <dbReference type="Proteomes" id="UP001271007"/>
    </source>
</evidence>
<comment type="caution">
    <text evidence="2">The sequence shown here is derived from an EMBL/GenBank/DDBJ whole genome shotgun (WGS) entry which is preliminary data.</text>
</comment>
<sequence>MADITTTTTLQEHRERIGRLLVSDLDFGFGQTAWWKGTFLEDEAYPAIEDMFNLPTPPPSPQPSPSPVAPSSPTESISNSVVELASYINQMPKKKDGLPSRNKLRKDNRLKGEVSRKTGCLRVQKRGSKLRRFVGDGRLFSEDMWSWLCGDQSEEEEEEIDDQQLAIQLQREERGLRVRK</sequence>
<evidence type="ECO:0000256" key="1">
    <source>
        <dbReference type="SAM" id="MobiDB-lite"/>
    </source>
</evidence>